<name>A0A2A2H193_METBR</name>
<reference evidence="2 3" key="1">
    <citation type="journal article" date="2017" name="BMC Genomics">
        <title>Genomic analysis of methanogenic archaea reveals a shift towards energy conservation.</title>
        <authorList>
            <person name="Gilmore S.P."/>
            <person name="Henske J.K."/>
            <person name="Sexton J.A."/>
            <person name="Solomon K.V."/>
            <person name="Seppala S."/>
            <person name="Yoo J.I."/>
            <person name="Huyett L.M."/>
            <person name="Pressman A."/>
            <person name="Cogan J.Z."/>
            <person name="Kivenson V."/>
            <person name="Peng X."/>
            <person name="Tan Y."/>
            <person name="Valentine D.L."/>
            <person name="O'Malley M.A."/>
        </authorList>
    </citation>
    <scope>NUCLEOTIDE SEQUENCE [LARGE SCALE GENOMIC DNA]</scope>
    <source>
        <strain evidence="2 3">M.o.H.</strain>
    </source>
</reference>
<dbReference type="InterPro" id="IPR050471">
    <property type="entry name" value="AB_hydrolase"/>
</dbReference>
<dbReference type="PANTHER" id="PTHR43433">
    <property type="entry name" value="HYDROLASE, ALPHA/BETA FOLD FAMILY PROTEIN"/>
    <property type="match status" value="1"/>
</dbReference>
<organism evidence="2 3">
    <name type="scientific">Methanobacterium bryantii</name>
    <dbReference type="NCBI Taxonomy" id="2161"/>
    <lineage>
        <taxon>Archaea</taxon>
        <taxon>Methanobacteriati</taxon>
        <taxon>Methanobacteriota</taxon>
        <taxon>Methanomada group</taxon>
        <taxon>Methanobacteria</taxon>
        <taxon>Methanobacteriales</taxon>
        <taxon>Methanobacteriaceae</taxon>
        <taxon>Methanobacterium</taxon>
    </lineage>
</organism>
<evidence type="ECO:0000259" key="1">
    <source>
        <dbReference type="Pfam" id="PF00561"/>
    </source>
</evidence>
<dbReference type="PRINTS" id="PR00111">
    <property type="entry name" value="ABHYDROLASE"/>
</dbReference>
<dbReference type="Gene3D" id="3.40.50.1820">
    <property type="entry name" value="alpha/beta hydrolase"/>
    <property type="match status" value="1"/>
</dbReference>
<dbReference type="Pfam" id="PF00561">
    <property type="entry name" value="Abhydrolase_1"/>
    <property type="match status" value="1"/>
</dbReference>
<evidence type="ECO:0000313" key="2">
    <source>
        <dbReference type="EMBL" id="PAV03090.1"/>
    </source>
</evidence>
<keyword evidence="3" id="KW-1185">Reference proteome</keyword>
<dbReference type="InterPro" id="IPR000073">
    <property type="entry name" value="AB_hydrolase_1"/>
</dbReference>
<dbReference type="OrthoDB" id="7531at2157"/>
<proteinExistence type="predicted"/>
<dbReference type="InterPro" id="IPR000639">
    <property type="entry name" value="Epox_hydrolase-like"/>
</dbReference>
<dbReference type="PANTHER" id="PTHR43433:SF4">
    <property type="entry name" value="NON-HEME CHLOROPEROXIDASE-RELATED"/>
    <property type="match status" value="1"/>
</dbReference>
<dbReference type="AlphaFoldDB" id="A0A2A2H193"/>
<evidence type="ECO:0000313" key="3">
    <source>
        <dbReference type="Proteomes" id="UP000217784"/>
    </source>
</evidence>
<feature type="domain" description="AB hydrolase-1" evidence="1">
    <location>
        <begin position="26"/>
        <end position="264"/>
    </location>
</feature>
<accession>A0A2A2H193</accession>
<gene>
    <name evidence="2" type="ORF">ASJ80_07415</name>
</gene>
<dbReference type="GO" id="GO:0004601">
    <property type="term" value="F:peroxidase activity"/>
    <property type="evidence" value="ECO:0007669"/>
    <property type="project" value="UniProtKB-KW"/>
</dbReference>
<sequence length="277" mass="31348">MCPFIKVDEGNSGDINLHYEDYGEGKPVILIHGYPLSSRAWEKQIPALLDAGYRVITYDRRGFGNSSQPWSGYDPDTFTEDLHRLVTKLNLHDFVLVGHSMAGEELARYIGKYGTEDVSKVVFISAVTPFLRKTDDNPEGLDESLFEEIKNAVIEDRPAFMTQFCTDFYNMDALEGKRVSKHAYQASWNTAIEASPKGSIDCVDTWGTDFREDLKRVDVPTLVIHGDQDRIVPFKNSGKRMPDFVKNSKLVVIKDGPHGIAWTHNEEVNRELLNFLG</sequence>
<protein>
    <submittedName>
        <fullName evidence="2">Bromoperoxidase</fullName>
    </submittedName>
</protein>
<dbReference type="Proteomes" id="UP000217784">
    <property type="component" value="Unassembled WGS sequence"/>
</dbReference>
<dbReference type="PRINTS" id="PR00412">
    <property type="entry name" value="EPOXHYDRLASE"/>
</dbReference>
<dbReference type="FunFam" id="3.40.50.1820:FF:000205">
    <property type="entry name" value="Non-haem bromoperoxidase BPO-A2"/>
    <property type="match status" value="1"/>
</dbReference>
<keyword evidence="2" id="KW-0575">Peroxidase</keyword>
<dbReference type="EMBL" id="LMVM01000040">
    <property type="protein sequence ID" value="PAV03090.1"/>
    <property type="molecule type" value="Genomic_DNA"/>
</dbReference>
<dbReference type="RefSeq" id="WP_069583791.1">
    <property type="nucleotide sequence ID" value="NZ_LMVM01000040.1"/>
</dbReference>
<dbReference type="InterPro" id="IPR029058">
    <property type="entry name" value="AB_hydrolase_fold"/>
</dbReference>
<keyword evidence="2" id="KW-0560">Oxidoreductase</keyword>
<comment type="caution">
    <text evidence="2">The sequence shown here is derived from an EMBL/GenBank/DDBJ whole genome shotgun (WGS) entry which is preliminary data.</text>
</comment>
<dbReference type="SUPFAM" id="SSF53474">
    <property type="entry name" value="alpha/beta-Hydrolases"/>
    <property type="match status" value="1"/>
</dbReference>